<evidence type="ECO:0000313" key="3">
    <source>
        <dbReference type="EMBL" id="QNU66023.1"/>
    </source>
</evidence>
<reference evidence="3 4" key="1">
    <citation type="submission" date="2020-09" db="EMBL/GenBank/DDBJ databases">
        <title>Characterization and genome sequencing of Ruminiclostridium sp. nov. MA18.</title>
        <authorList>
            <person name="Rettenmaier R."/>
            <person name="Kowollik M.-L."/>
            <person name="Liebl W."/>
            <person name="Zverlov V."/>
        </authorList>
    </citation>
    <scope>NUCLEOTIDE SEQUENCE [LARGE SCALE GENOMIC DNA]</scope>
    <source>
        <strain evidence="3 4">MA18</strain>
    </source>
</reference>
<dbReference type="InterPro" id="IPR013498">
    <property type="entry name" value="Topo_IA_Znf"/>
</dbReference>
<dbReference type="Pfam" id="PF01396">
    <property type="entry name" value="Zn_ribbon_Top1"/>
    <property type="match status" value="1"/>
</dbReference>
<dbReference type="Gene3D" id="3.30.65.10">
    <property type="entry name" value="Bacterial Topoisomerase I, domain 1"/>
    <property type="match status" value="1"/>
</dbReference>
<dbReference type="OrthoDB" id="9813328at2"/>
<dbReference type="PIRSF" id="PIRSF028063">
    <property type="entry name" value="UCP028063"/>
    <property type="match status" value="1"/>
</dbReference>
<protein>
    <submittedName>
        <fullName evidence="3">DUF2726 domain-containing protein</fullName>
    </submittedName>
</protein>
<dbReference type="InterPro" id="IPR024402">
    <property type="entry name" value="DUF2726"/>
</dbReference>
<dbReference type="GO" id="GO:0003916">
    <property type="term" value="F:DNA topoisomerase activity"/>
    <property type="evidence" value="ECO:0007669"/>
    <property type="project" value="InterPro"/>
</dbReference>
<dbReference type="SUPFAM" id="SSF57783">
    <property type="entry name" value="Zinc beta-ribbon"/>
    <property type="match status" value="1"/>
</dbReference>
<dbReference type="RefSeq" id="WP_137696772.1">
    <property type="nucleotide sequence ID" value="NZ_CP061336.1"/>
</dbReference>
<dbReference type="EMBL" id="CP061336">
    <property type="protein sequence ID" value="QNU66023.1"/>
    <property type="molecule type" value="Genomic_DNA"/>
</dbReference>
<gene>
    <name evidence="3" type="ORF">EHE19_014190</name>
</gene>
<evidence type="ECO:0000259" key="2">
    <source>
        <dbReference type="Pfam" id="PF10881"/>
    </source>
</evidence>
<organism evidence="3 4">
    <name type="scientific">Ruminiclostridium herbifermentans</name>
    <dbReference type="NCBI Taxonomy" id="2488810"/>
    <lineage>
        <taxon>Bacteria</taxon>
        <taxon>Bacillati</taxon>
        <taxon>Bacillota</taxon>
        <taxon>Clostridia</taxon>
        <taxon>Eubacteriales</taxon>
        <taxon>Oscillospiraceae</taxon>
        <taxon>Ruminiclostridium</taxon>
    </lineage>
</organism>
<proteinExistence type="predicted"/>
<dbReference type="KEGG" id="rher:EHE19_014190"/>
<dbReference type="GO" id="GO:0003677">
    <property type="term" value="F:DNA binding"/>
    <property type="evidence" value="ECO:0007669"/>
    <property type="project" value="InterPro"/>
</dbReference>
<dbReference type="GO" id="GO:0006265">
    <property type="term" value="P:DNA topological change"/>
    <property type="evidence" value="ECO:0007669"/>
    <property type="project" value="InterPro"/>
</dbReference>
<sequence>MDLILGIAVVALIVYIVYEKLMSNKSAEKEAITTNEKLPYKVADSVLTDAELRFYNALKLCVGEKAIICPKVGLKDIFFIGKGNEKEYLKHFNKIAKKHVDFLLCEPNTMKPLCGIELDDISHTSKKAKERDLFVEKVYKDANLELIRFLSRSEYECSEIENTLSVILNRVDGKQENKVVLCPKCSIPMVLRKANKGPNKGNDFYGCPNYPKCKEIVNIEEPAVINCT</sequence>
<accession>A0A4U7JJ09</accession>
<dbReference type="InterPro" id="IPR014538">
    <property type="entry name" value="UCP028063_topo_Znf"/>
</dbReference>
<feature type="domain" description="DNA topoisomerase type IA zn finger" evidence="1">
    <location>
        <begin position="180"/>
        <end position="220"/>
    </location>
</feature>
<dbReference type="Proteomes" id="UP000306409">
    <property type="component" value="Chromosome"/>
</dbReference>
<dbReference type="Pfam" id="PF10881">
    <property type="entry name" value="DUF2726"/>
    <property type="match status" value="1"/>
</dbReference>
<dbReference type="GO" id="GO:0005694">
    <property type="term" value="C:chromosome"/>
    <property type="evidence" value="ECO:0007669"/>
    <property type="project" value="InterPro"/>
</dbReference>
<keyword evidence="4" id="KW-1185">Reference proteome</keyword>
<evidence type="ECO:0000259" key="1">
    <source>
        <dbReference type="Pfam" id="PF01396"/>
    </source>
</evidence>
<feature type="domain" description="DUF2726" evidence="2">
    <location>
        <begin position="45"/>
        <end position="164"/>
    </location>
</feature>
<name>A0A4U7JJ09_9FIRM</name>
<dbReference type="AlphaFoldDB" id="A0A4U7JJ09"/>
<evidence type="ECO:0000313" key="4">
    <source>
        <dbReference type="Proteomes" id="UP000306409"/>
    </source>
</evidence>